<feature type="domain" description="DAGKc" evidence="1">
    <location>
        <begin position="1"/>
        <end position="131"/>
    </location>
</feature>
<keyword evidence="2" id="KW-0808">Transferase</keyword>
<proteinExistence type="predicted"/>
<name>A0A918VRJ0_9HYPH</name>
<dbReference type="Gene3D" id="3.40.50.10330">
    <property type="entry name" value="Probable inorganic polyphosphate/atp-NAD kinase, domain 1"/>
    <property type="match status" value="1"/>
</dbReference>
<dbReference type="EMBL" id="BMZE01000001">
    <property type="protein sequence ID" value="GHA17912.1"/>
    <property type="molecule type" value="Genomic_DNA"/>
</dbReference>
<dbReference type="Pfam" id="PF00781">
    <property type="entry name" value="DAGK_cat"/>
    <property type="match status" value="1"/>
</dbReference>
<accession>A0A918VRJ0</accession>
<dbReference type="Proteomes" id="UP000646579">
    <property type="component" value="Unassembled WGS sequence"/>
</dbReference>
<reference evidence="2" key="1">
    <citation type="journal article" date="2014" name="Int. J. Syst. Evol. Microbiol.">
        <title>Complete genome sequence of Corynebacterium casei LMG S-19264T (=DSM 44701T), isolated from a smear-ripened cheese.</title>
        <authorList>
            <consortium name="US DOE Joint Genome Institute (JGI-PGF)"/>
            <person name="Walter F."/>
            <person name="Albersmeier A."/>
            <person name="Kalinowski J."/>
            <person name="Ruckert C."/>
        </authorList>
    </citation>
    <scope>NUCLEOTIDE SEQUENCE</scope>
    <source>
        <strain evidence="2">KCTC 32437</strain>
    </source>
</reference>
<sequence>MHYLAILNRDGGTLRTMDLEEFCQDSRRIFEDNGHEFSCRIVPGKEIVEALEEAASSSEVDALIAGGGDGTVSTAAAIAFKNQMPLAVLPAGTMNLFARSLKLPLDLYEALEAIAEGDVDAVDIATANDRTFVHQFSVGIHARLVRVRETFPYRSRIGKIMASFRAISSAVIEPPEFEVELKTPEGTQSRRTVGLSVSNNPFGTGHIPHADELHAGVLGVYIASTMNTRELIRLGVDVMRGTWNGNPMVSEARVSQVVLRFPKRKKNAYAVIDGELVTLEREVEVQLHARALKVIVPRVAQRVETA</sequence>
<protein>
    <submittedName>
        <fullName evidence="2">Diacylglycerol kinase</fullName>
    </submittedName>
</protein>
<dbReference type="PANTHER" id="PTHR12358:SF54">
    <property type="entry name" value="SPHINGOSINE KINASE RELATED PROTEIN"/>
    <property type="match status" value="1"/>
</dbReference>
<dbReference type="InterPro" id="IPR017438">
    <property type="entry name" value="ATP-NAD_kinase_N"/>
</dbReference>
<keyword evidence="2" id="KW-0418">Kinase</keyword>
<dbReference type="Gene3D" id="2.60.200.40">
    <property type="match status" value="1"/>
</dbReference>
<keyword evidence="3" id="KW-1185">Reference proteome</keyword>
<comment type="caution">
    <text evidence="2">The sequence shown here is derived from an EMBL/GenBank/DDBJ whole genome shotgun (WGS) entry which is preliminary data.</text>
</comment>
<dbReference type="SUPFAM" id="SSF111331">
    <property type="entry name" value="NAD kinase/diacylglycerol kinase-like"/>
    <property type="match status" value="1"/>
</dbReference>
<evidence type="ECO:0000259" key="1">
    <source>
        <dbReference type="PROSITE" id="PS50146"/>
    </source>
</evidence>
<organism evidence="2 3">
    <name type="scientific">Devosia pacifica</name>
    <dbReference type="NCBI Taxonomy" id="1335967"/>
    <lineage>
        <taxon>Bacteria</taxon>
        <taxon>Pseudomonadati</taxon>
        <taxon>Pseudomonadota</taxon>
        <taxon>Alphaproteobacteria</taxon>
        <taxon>Hyphomicrobiales</taxon>
        <taxon>Devosiaceae</taxon>
        <taxon>Devosia</taxon>
    </lineage>
</organism>
<evidence type="ECO:0000313" key="3">
    <source>
        <dbReference type="Proteomes" id="UP000646579"/>
    </source>
</evidence>
<reference evidence="2" key="2">
    <citation type="submission" date="2020-09" db="EMBL/GenBank/DDBJ databases">
        <authorList>
            <person name="Sun Q."/>
            <person name="Kim S."/>
        </authorList>
    </citation>
    <scope>NUCLEOTIDE SEQUENCE</scope>
    <source>
        <strain evidence="2">KCTC 32437</strain>
    </source>
</reference>
<gene>
    <name evidence="2" type="ORF">GCM10007989_11430</name>
</gene>
<dbReference type="InterPro" id="IPR050187">
    <property type="entry name" value="Lipid_Phosphate_FormReg"/>
</dbReference>
<evidence type="ECO:0000313" key="2">
    <source>
        <dbReference type="EMBL" id="GHA17912.1"/>
    </source>
</evidence>
<dbReference type="AlphaFoldDB" id="A0A918VRJ0"/>
<dbReference type="RefSeq" id="WP_244639952.1">
    <property type="nucleotide sequence ID" value="NZ_BMZE01000001.1"/>
</dbReference>
<dbReference type="GO" id="GO:0016301">
    <property type="term" value="F:kinase activity"/>
    <property type="evidence" value="ECO:0007669"/>
    <property type="project" value="UniProtKB-KW"/>
</dbReference>
<dbReference type="InterPro" id="IPR001206">
    <property type="entry name" value="Diacylglycerol_kinase_cat_dom"/>
</dbReference>
<dbReference type="PANTHER" id="PTHR12358">
    <property type="entry name" value="SPHINGOSINE KINASE"/>
    <property type="match status" value="1"/>
</dbReference>
<dbReference type="InterPro" id="IPR016064">
    <property type="entry name" value="NAD/diacylglycerol_kinase_sf"/>
</dbReference>
<dbReference type="PROSITE" id="PS50146">
    <property type="entry name" value="DAGK"/>
    <property type="match status" value="1"/>
</dbReference>